<gene>
    <name evidence="4" type="ORF">H0I76_14695</name>
</gene>
<dbReference type="AlphaFoldDB" id="A0A8J7M8U3"/>
<dbReference type="SUPFAM" id="SSF55729">
    <property type="entry name" value="Acyl-CoA N-acyltransferases (Nat)"/>
    <property type="match status" value="1"/>
</dbReference>
<dbReference type="Proteomes" id="UP000655420">
    <property type="component" value="Unassembled WGS sequence"/>
</dbReference>
<dbReference type="PANTHER" id="PTHR43072:SF23">
    <property type="entry name" value="UPF0039 PROTEIN C11D3.02C"/>
    <property type="match status" value="1"/>
</dbReference>
<evidence type="ECO:0000256" key="1">
    <source>
        <dbReference type="ARBA" id="ARBA00022679"/>
    </source>
</evidence>
<keyword evidence="2" id="KW-0012">Acyltransferase</keyword>
<accession>A0A8J7M8U3</accession>
<dbReference type="Gene3D" id="3.40.630.30">
    <property type="match status" value="1"/>
</dbReference>
<name>A0A8J7M8U3_9RHOB</name>
<evidence type="ECO:0000259" key="3">
    <source>
        <dbReference type="PROSITE" id="PS51186"/>
    </source>
</evidence>
<evidence type="ECO:0000313" key="4">
    <source>
        <dbReference type="EMBL" id="MBK0400446.1"/>
    </source>
</evidence>
<dbReference type="EMBL" id="JAEHHL010000009">
    <property type="protein sequence ID" value="MBK0400446.1"/>
    <property type="molecule type" value="Genomic_DNA"/>
</dbReference>
<dbReference type="PANTHER" id="PTHR43072">
    <property type="entry name" value="N-ACETYLTRANSFERASE"/>
    <property type="match status" value="1"/>
</dbReference>
<evidence type="ECO:0000256" key="2">
    <source>
        <dbReference type="ARBA" id="ARBA00023315"/>
    </source>
</evidence>
<keyword evidence="5" id="KW-1185">Reference proteome</keyword>
<dbReference type="InterPro" id="IPR000182">
    <property type="entry name" value="GNAT_dom"/>
</dbReference>
<reference evidence="4" key="1">
    <citation type="submission" date="2020-12" db="EMBL/GenBank/DDBJ databases">
        <title>Bacterial taxonomy.</title>
        <authorList>
            <person name="Pan X."/>
        </authorList>
    </citation>
    <scope>NUCLEOTIDE SEQUENCE</scope>
    <source>
        <strain evidence="4">M0105</strain>
    </source>
</reference>
<feature type="domain" description="N-acetyltransferase" evidence="3">
    <location>
        <begin position="1"/>
        <end position="154"/>
    </location>
</feature>
<dbReference type="Pfam" id="PF00583">
    <property type="entry name" value="Acetyltransf_1"/>
    <property type="match status" value="1"/>
</dbReference>
<keyword evidence="1" id="KW-0808">Transferase</keyword>
<organism evidence="4 5">
    <name type="scientific">Thermohalobaculum xanthum</name>
    <dbReference type="NCBI Taxonomy" id="2753746"/>
    <lineage>
        <taxon>Bacteria</taxon>
        <taxon>Pseudomonadati</taxon>
        <taxon>Pseudomonadota</taxon>
        <taxon>Alphaproteobacteria</taxon>
        <taxon>Rhodobacterales</taxon>
        <taxon>Paracoccaceae</taxon>
        <taxon>Thermohalobaculum</taxon>
    </lineage>
</organism>
<dbReference type="CDD" id="cd04301">
    <property type="entry name" value="NAT_SF"/>
    <property type="match status" value="1"/>
</dbReference>
<dbReference type="InterPro" id="IPR016181">
    <property type="entry name" value="Acyl_CoA_acyltransferase"/>
</dbReference>
<dbReference type="GO" id="GO:0016747">
    <property type="term" value="F:acyltransferase activity, transferring groups other than amino-acyl groups"/>
    <property type="evidence" value="ECO:0007669"/>
    <property type="project" value="InterPro"/>
</dbReference>
<comment type="caution">
    <text evidence="4">The sequence shown here is derived from an EMBL/GenBank/DDBJ whole genome shotgun (WGS) entry which is preliminary data.</text>
</comment>
<sequence length="171" mass="18015">MSIRAAEASDLPRIRDILNAEILSGTASWGETPRSDGEMRAWLDARTEGGFPVLVATDGGAVAGYASFGPFRPGEGYRHTVEHSVYVAAGARRRGVARALMERLIAEARARGLRRMVGGISADQGPSLALHRALGFEEQGRLTGVGCKMGRSLDLALMVLALDGAAPDASP</sequence>
<dbReference type="PROSITE" id="PS51186">
    <property type="entry name" value="GNAT"/>
    <property type="match status" value="1"/>
</dbReference>
<protein>
    <submittedName>
        <fullName evidence="4">N-acetyltransferase</fullName>
    </submittedName>
</protein>
<proteinExistence type="predicted"/>
<evidence type="ECO:0000313" key="5">
    <source>
        <dbReference type="Proteomes" id="UP000655420"/>
    </source>
</evidence>